<organism evidence="2 3">
    <name type="scientific">Clavelina lepadiformis</name>
    <name type="common">Light-bulb sea squirt</name>
    <name type="synonym">Ascidia lepadiformis</name>
    <dbReference type="NCBI Taxonomy" id="159417"/>
    <lineage>
        <taxon>Eukaryota</taxon>
        <taxon>Metazoa</taxon>
        <taxon>Chordata</taxon>
        <taxon>Tunicata</taxon>
        <taxon>Ascidiacea</taxon>
        <taxon>Aplousobranchia</taxon>
        <taxon>Clavelinidae</taxon>
        <taxon>Clavelina</taxon>
    </lineage>
</organism>
<sequence length="139" mass="16437">MFATFFGRVRHYVIVLTQVVAALHCGEEKLRNLKNMAALMMNVADEMALQNKKNYFENQFQFLEEIVDEMLRVTDVDFTAKCEKIACCFCYNETDYYAKTIEENKRTICFMKFGYGDEAKLYEVLGHCYHNLEVTYKKR</sequence>
<proteinExistence type="predicted"/>
<gene>
    <name evidence="2" type="ORF">CVLEPA_LOCUS636</name>
</gene>
<evidence type="ECO:0000256" key="1">
    <source>
        <dbReference type="SAM" id="SignalP"/>
    </source>
</evidence>
<evidence type="ECO:0000313" key="2">
    <source>
        <dbReference type="EMBL" id="CAK8671587.1"/>
    </source>
</evidence>
<evidence type="ECO:0000313" key="3">
    <source>
        <dbReference type="Proteomes" id="UP001642483"/>
    </source>
</evidence>
<dbReference type="Proteomes" id="UP001642483">
    <property type="component" value="Unassembled WGS sequence"/>
</dbReference>
<keyword evidence="3" id="KW-1185">Reference proteome</keyword>
<protein>
    <submittedName>
        <fullName evidence="2">Uncharacterized protein</fullName>
    </submittedName>
</protein>
<accession>A0ABP0EZW1</accession>
<comment type="caution">
    <text evidence="2">The sequence shown here is derived from an EMBL/GenBank/DDBJ whole genome shotgun (WGS) entry which is preliminary data.</text>
</comment>
<reference evidence="2 3" key="1">
    <citation type="submission" date="2024-02" db="EMBL/GenBank/DDBJ databases">
        <authorList>
            <person name="Daric V."/>
            <person name="Darras S."/>
        </authorList>
    </citation>
    <scope>NUCLEOTIDE SEQUENCE [LARGE SCALE GENOMIC DNA]</scope>
</reference>
<name>A0ABP0EZW1_CLALP</name>
<feature type="signal peptide" evidence="1">
    <location>
        <begin position="1"/>
        <end position="22"/>
    </location>
</feature>
<keyword evidence="1" id="KW-0732">Signal</keyword>
<feature type="chain" id="PRO_5047396394" evidence="1">
    <location>
        <begin position="23"/>
        <end position="139"/>
    </location>
</feature>
<dbReference type="EMBL" id="CAWYQH010000001">
    <property type="protein sequence ID" value="CAK8671587.1"/>
    <property type="molecule type" value="Genomic_DNA"/>
</dbReference>